<accession>A0A931H355</accession>
<sequence>MRRTLTRLAAVCGAAVLLSSCAGMSGSGMSFFITSVGSGKGGDLGGIAGADAHCKMLAEGAGVRGKTWAAYLSAPASGGSPAVNARDRIGNGPWYNAKGALIALNNAELHGTNGITKETALDEKGNRIKVRGDTPNQHDILTGSNPDGTLAQAADASCRAWTSSTDGSAIVGHVDRTGTNPDPVKNASWNSSHGTPGCSTEALARVGGGGLFYCMAK</sequence>
<evidence type="ECO:0000313" key="2">
    <source>
        <dbReference type="EMBL" id="MBG9387744.1"/>
    </source>
</evidence>
<reference evidence="2" key="1">
    <citation type="submission" date="2020-11" db="EMBL/GenBank/DDBJ databases">
        <title>Bacterial whole genome sequence for Caenimonas sp. DR4.4.</title>
        <authorList>
            <person name="Le V."/>
            <person name="Ko S.-R."/>
            <person name="Ahn C.-Y."/>
            <person name="Oh H.-M."/>
        </authorList>
    </citation>
    <scope>NUCLEOTIDE SEQUENCE</scope>
    <source>
        <strain evidence="2">DR4.4</strain>
    </source>
</reference>
<evidence type="ECO:0000256" key="1">
    <source>
        <dbReference type="SAM" id="SignalP"/>
    </source>
</evidence>
<dbReference type="EMBL" id="JADWYS010000001">
    <property type="protein sequence ID" value="MBG9387744.1"/>
    <property type="molecule type" value="Genomic_DNA"/>
</dbReference>
<feature type="signal peptide" evidence="1">
    <location>
        <begin position="1"/>
        <end position="24"/>
    </location>
</feature>
<gene>
    <name evidence="2" type="ORF">I5803_06920</name>
</gene>
<dbReference type="InterPro" id="IPR016187">
    <property type="entry name" value="CTDL_fold"/>
</dbReference>
<dbReference type="AlphaFoldDB" id="A0A931H355"/>
<proteinExistence type="predicted"/>
<keyword evidence="1" id="KW-0732">Signal</keyword>
<keyword evidence="3" id="KW-1185">Reference proteome</keyword>
<comment type="caution">
    <text evidence="2">The sequence shown here is derived from an EMBL/GenBank/DDBJ whole genome shotgun (WGS) entry which is preliminary data.</text>
</comment>
<dbReference type="Gene3D" id="3.10.100.10">
    <property type="entry name" value="Mannose-Binding Protein A, subunit A"/>
    <property type="match status" value="1"/>
</dbReference>
<evidence type="ECO:0008006" key="4">
    <source>
        <dbReference type="Google" id="ProtNLM"/>
    </source>
</evidence>
<evidence type="ECO:0000313" key="3">
    <source>
        <dbReference type="Proteomes" id="UP000651050"/>
    </source>
</evidence>
<feature type="chain" id="PRO_5046451635" description="Lectin" evidence="1">
    <location>
        <begin position="25"/>
        <end position="217"/>
    </location>
</feature>
<dbReference type="InterPro" id="IPR016186">
    <property type="entry name" value="C-type_lectin-like/link_sf"/>
</dbReference>
<dbReference type="PROSITE" id="PS51257">
    <property type="entry name" value="PROKAR_LIPOPROTEIN"/>
    <property type="match status" value="1"/>
</dbReference>
<organism evidence="2 3">
    <name type="scientific">Caenimonas aquaedulcis</name>
    <dbReference type="NCBI Taxonomy" id="2793270"/>
    <lineage>
        <taxon>Bacteria</taxon>
        <taxon>Pseudomonadati</taxon>
        <taxon>Pseudomonadota</taxon>
        <taxon>Betaproteobacteria</taxon>
        <taxon>Burkholderiales</taxon>
        <taxon>Comamonadaceae</taxon>
        <taxon>Caenimonas</taxon>
    </lineage>
</organism>
<dbReference type="SUPFAM" id="SSF56436">
    <property type="entry name" value="C-type lectin-like"/>
    <property type="match status" value="1"/>
</dbReference>
<name>A0A931H355_9BURK</name>
<protein>
    <recommendedName>
        <fullName evidence="4">Lectin</fullName>
    </recommendedName>
</protein>
<dbReference type="Proteomes" id="UP000651050">
    <property type="component" value="Unassembled WGS sequence"/>
</dbReference>